<keyword evidence="6" id="KW-1185">Reference proteome</keyword>
<dbReference type="GO" id="GO:0016491">
    <property type="term" value="F:oxidoreductase activity"/>
    <property type="evidence" value="ECO:0007669"/>
    <property type="project" value="InterPro"/>
</dbReference>
<gene>
    <name evidence="5" type="ORF">SNE40_001640</name>
</gene>
<feature type="compositionally biased region" description="Acidic residues" evidence="3">
    <location>
        <begin position="399"/>
        <end position="415"/>
    </location>
</feature>
<accession>A0AAN8Q8C9</accession>
<dbReference type="GO" id="GO:0003723">
    <property type="term" value="F:RNA binding"/>
    <property type="evidence" value="ECO:0007669"/>
    <property type="project" value="UniProtKB-UniRule"/>
</dbReference>
<protein>
    <recommendedName>
        <fullName evidence="4">RRM domain-containing protein</fullName>
    </recommendedName>
</protein>
<dbReference type="GO" id="GO:0009897">
    <property type="term" value="C:external side of plasma membrane"/>
    <property type="evidence" value="ECO:0007669"/>
    <property type="project" value="InterPro"/>
</dbReference>
<name>A0AAN8Q8C9_PATCE</name>
<comment type="caution">
    <text evidence="5">The sequence shown here is derived from an EMBL/GenBank/DDBJ whole genome shotgun (WGS) entry which is preliminary data.</text>
</comment>
<feature type="coiled-coil region" evidence="2">
    <location>
        <begin position="432"/>
        <end position="498"/>
    </location>
</feature>
<reference evidence="5 6" key="1">
    <citation type="submission" date="2024-01" db="EMBL/GenBank/DDBJ databases">
        <title>The genome of the rayed Mediterranean limpet Patella caerulea (Linnaeus, 1758).</title>
        <authorList>
            <person name="Anh-Thu Weber A."/>
            <person name="Halstead-Nussloch G."/>
        </authorList>
    </citation>
    <scope>NUCLEOTIDE SEQUENCE [LARGE SCALE GENOMIC DNA]</scope>
    <source>
        <strain evidence="5">AATW-2023a</strain>
        <tissue evidence="5">Whole specimen</tissue>
    </source>
</reference>
<dbReference type="InterPro" id="IPR035979">
    <property type="entry name" value="RBD_domain_sf"/>
</dbReference>
<dbReference type="Proteomes" id="UP001347796">
    <property type="component" value="Unassembled WGS sequence"/>
</dbReference>
<dbReference type="InterPro" id="IPR012677">
    <property type="entry name" value="Nucleotide-bd_a/b_plait_sf"/>
</dbReference>
<feature type="coiled-coil region" evidence="2">
    <location>
        <begin position="311"/>
        <end position="338"/>
    </location>
</feature>
<dbReference type="SUPFAM" id="SSF54928">
    <property type="entry name" value="RNA-binding domain, RBD"/>
    <property type="match status" value="1"/>
</dbReference>
<proteinExistence type="predicted"/>
<dbReference type="Pfam" id="PF00076">
    <property type="entry name" value="RRM_1"/>
    <property type="match status" value="1"/>
</dbReference>
<keyword evidence="1" id="KW-0694">RNA-binding</keyword>
<dbReference type="GO" id="GO:0007624">
    <property type="term" value="P:ultradian rhythm"/>
    <property type="evidence" value="ECO:0007669"/>
    <property type="project" value="InterPro"/>
</dbReference>
<dbReference type="PANTHER" id="PTHR16001:SF4">
    <property type="entry name" value="ECTO-NOX DISULFIDE-THIOL EXCHANGER 1-LIKE PROTEIN"/>
    <property type="match status" value="1"/>
</dbReference>
<dbReference type="InterPro" id="IPR056611">
    <property type="entry name" value="ENOX1/2_dom"/>
</dbReference>
<dbReference type="Gene3D" id="3.30.70.330">
    <property type="match status" value="1"/>
</dbReference>
<evidence type="ECO:0000313" key="5">
    <source>
        <dbReference type="EMBL" id="KAK6196408.1"/>
    </source>
</evidence>
<dbReference type="AlphaFoldDB" id="A0AAN8Q8C9"/>
<sequence>MNNSLRNIGIQQQLNPAMNNMPLMFNNNKGKPLISMNTPDDRKEETPTSTTNQENPMLGGGMMPMGFPGLGFPTPMMGPDPNMMMMGPMMGVNQFGGFMGPVGPGMDPNMQSHIPREIITLKSCSLYPPPPGAPPRSHREKPPGCRTIFIGGLPDTSTEEILTEVFESCGPITSIRLSKKNFAHIRFQISESSDRALFISGYRMKIENKDDKPNTGRIHVDYAVARDDQYEFECQQRALAREMRHRQSIEEARLRPPSPPPVIHFNDHESTNVLEQLKSDDNFVKASQVLITWLERGDCVRKTANSFFSMIQASNSHVRRLLNEKQQFEEELQRAKLNFRQQIEGILKQFNQIDKIFTAALKQRCWDHFSKAQRKSLDLWNKQAKEMLISQQEEFLNDREEDEMDLSDDQDDDIETSSSKRKRVETGAIDVVASLKEENDSLKCQLEGYKNEIDLIKQDSQNALDAKDTQLKALQNALQAMQQQLMAAQKSKQTVDDQSSEKDDVIIIKSEEDRDETESTTSQQVIDKELSLEIIPVLKLGTETGEVTSSGINLNPKEAKLLGLICCFLHVHPFGATVDYLWSYLNQLENMRPREVEDLLERFPMLFKQIVHGVGASIERRWNFCGYTNLIS</sequence>
<keyword evidence="2" id="KW-0175">Coiled coil</keyword>
<evidence type="ECO:0000313" key="6">
    <source>
        <dbReference type="Proteomes" id="UP001347796"/>
    </source>
</evidence>
<evidence type="ECO:0000256" key="2">
    <source>
        <dbReference type="SAM" id="Coils"/>
    </source>
</evidence>
<dbReference type="InterPro" id="IPR038876">
    <property type="entry name" value="ENOX"/>
</dbReference>
<feature type="region of interest" description="Disordered" evidence="3">
    <location>
        <begin position="35"/>
        <end position="60"/>
    </location>
</feature>
<evidence type="ECO:0000256" key="3">
    <source>
        <dbReference type="SAM" id="MobiDB-lite"/>
    </source>
</evidence>
<feature type="domain" description="RRM" evidence="4">
    <location>
        <begin position="146"/>
        <end position="225"/>
    </location>
</feature>
<feature type="region of interest" description="Disordered" evidence="3">
    <location>
        <begin position="398"/>
        <end position="421"/>
    </location>
</feature>
<dbReference type="Pfam" id="PF23267">
    <property type="entry name" value="ENOX1"/>
    <property type="match status" value="1"/>
</dbReference>
<dbReference type="SMART" id="SM00360">
    <property type="entry name" value="RRM"/>
    <property type="match status" value="1"/>
</dbReference>
<dbReference type="EMBL" id="JAZGQO010000001">
    <property type="protein sequence ID" value="KAK6196408.1"/>
    <property type="molecule type" value="Genomic_DNA"/>
</dbReference>
<evidence type="ECO:0000256" key="1">
    <source>
        <dbReference type="PROSITE-ProRule" id="PRU00176"/>
    </source>
</evidence>
<evidence type="ECO:0000259" key="4">
    <source>
        <dbReference type="PROSITE" id="PS50102"/>
    </source>
</evidence>
<dbReference type="PROSITE" id="PS50102">
    <property type="entry name" value="RRM"/>
    <property type="match status" value="1"/>
</dbReference>
<organism evidence="5 6">
    <name type="scientific">Patella caerulea</name>
    <name type="common">Rayed Mediterranean limpet</name>
    <dbReference type="NCBI Taxonomy" id="87958"/>
    <lineage>
        <taxon>Eukaryota</taxon>
        <taxon>Metazoa</taxon>
        <taxon>Spiralia</taxon>
        <taxon>Lophotrochozoa</taxon>
        <taxon>Mollusca</taxon>
        <taxon>Gastropoda</taxon>
        <taxon>Patellogastropoda</taxon>
        <taxon>Patelloidea</taxon>
        <taxon>Patellidae</taxon>
        <taxon>Patella</taxon>
    </lineage>
</organism>
<dbReference type="PANTHER" id="PTHR16001">
    <property type="entry name" value="ECTO-NOX DISULFIDE-THIOL EXCHANGER"/>
    <property type="match status" value="1"/>
</dbReference>
<dbReference type="InterPro" id="IPR000504">
    <property type="entry name" value="RRM_dom"/>
</dbReference>